<evidence type="ECO:0000313" key="6">
    <source>
        <dbReference type="EMBL" id="CAH1719990.1"/>
    </source>
</evidence>
<accession>A0A9P0IVX4</accession>
<dbReference type="InterPro" id="IPR003961">
    <property type="entry name" value="FN3_dom"/>
</dbReference>
<feature type="signal peptide" evidence="4">
    <location>
        <begin position="1"/>
        <end position="30"/>
    </location>
</feature>
<sequence length="1058" mass="119265">MLYKVNIKFFNIFLLIVGFQTISWNDFVHANEVTTVPTPASEITTLSLQSNTNVPPNISHPTSTSLSLSTESDVTTNIPNEHQEKQHQHDDSLKVLPLDVMIKNKTNLSHDEDDSTVTSSTQLSMTVNLYDDMKKTVEKPEFIENSSDRSNNEHTMMVQFVNNDSDNQANQPQMIPVINDETDDKKNHSSDVVMEKEGRSINFPLEILGNNQNSTESSHMQINFVTTSTDKSPIISFFDLSDDKKQVVSKDKIDVDKKIECSYNGTFYKVGEQLNKECEESCICQKGGKWSCEPRCQGAMINRKDEKLKNLDSHCFERLSSDECCSIVRCDSSSDDAIVFEGEVNQARSSNTNTTNDVLMSEKLVEKPLFLPTMPPTSSDSLEHENQSSKVVVCTYKDKMYAVDERIEIGCDEICSCHKNGEMICVPRCAKMNMTYSDHCVTVKDTKDACCEVQLCDVSFDDHEQNGFIPMTGQSREDGTDLETIECEYKGKKYSLNDQFHDECDSLCFCDTTGVQCSKIQCPSTFGLDVVDPHCLKWEPEPATFRAIAPKCCPERMRCIDNGTCEYKSQMFDNWSEIPSNISGCEQHCFCEGGKVECRPVCPPVTALPPASLRCNEKYAKLVSIDDEDDCCKQWVCSENSGIGFNHIQPNLEVLAIDAIDSRRVRVIFVVPQIYVGLHGRVELRFTNQPNNNDTKRWQSQIFAPPDDLIATSQLEFELSSLEPNSEYRVKITLILRDLPAQPSSQVYTVQTPAERTITPPSIDNYQPTQMIDILDSLEDPELQASEINSTFIKFVWNKIPDDVMQYVDGIQLRYKELSGKVYDATPLIHRALTSYTLDNLKPEMTYEIGLFYIPFHGHGAELRVGERLEVTTSQKINTYGFEVIVNVTKIKPTTVEVVWNGVPYPEDKYINIFRAIYQSDSGKEDSSVFKVAKRDSTTGTIIKDLKPGTRYRLWLEMYLTNGGIKKSNVVNFLTKPGPPPSTDKLLTAGSTSQGDYYGPLVVVGVIAALAVMSTIILLLILTRRRIQSATITPPRKNDVSYDNPSYKVEIQQETMNL</sequence>
<dbReference type="InterPro" id="IPR001007">
    <property type="entry name" value="VWF_dom"/>
</dbReference>
<dbReference type="PANTHER" id="PTHR11348">
    <property type="entry name" value="CONNECTIVE TISSUE GROWTH FACTOR-RELATED"/>
    <property type="match status" value="1"/>
</dbReference>
<dbReference type="SUPFAM" id="SSF49265">
    <property type="entry name" value="Fibronectin type III"/>
    <property type="match status" value="2"/>
</dbReference>
<dbReference type="InterPro" id="IPR036116">
    <property type="entry name" value="FN3_sf"/>
</dbReference>
<organism evidence="6 7">
    <name type="scientific">Chironomus riparius</name>
    <dbReference type="NCBI Taxonomy" id="315576"/>
    <lineage>
        <taxon>Eukaryota</taxon>
        <taxon>Metazoa</taxon>
        <taxon>Ecdysozoa</taxon>
        <taxon>Arthropoda</taxon>
        <taxon>Hexapoda</taxon>
        <taxon>Insecta</taxon>
        <taxon>Pterygota</taxon>
        <taxon>Neoptera</taxon>
        <taxon>Endopterygota</taxon>
        <taxon>Diptera</taxon>
        <taxon>Nematocera</taxon>
        <taxon>Chironomoidea</taxon>
        <taxon>Chironomidae</taxon>
        <taxon>Chironominae</taxon>
        <taxon>Chironomus</taxon>
    </lineage>
</organism>
<dbReference type="SMART" id="SM00214">
    <property type="entry name" value="VWC"/>
    <property type="match status" value="3"/>
</dbReference>
<evidence type="ECO:0000256" key="1">
    <source>
        <dbReference type="ARBA" id="ARBA00022729"/>
    </source>
</evidence>
<dbReference type="PROSITE" id="PS50853">
    <property type="entry name" value="FN3"/>
    <property type="match status" value="1"/>
</dbReference>
<dbReference type="InterPro" id="IPR013783">
    <property type="entry name" value="Ig-like_fold"/>
</dbReference>
<dbReference type="GO" id="GO:0045597">
    <property type="term" value="P:positive regulation of cell differentiation"/>
    <property type="evidence" value="ECO:0007669"/>
    <property type="project" value="TreeGrafter"/>
</dbReference>
<dbReference type="Gene3D" id="2.60.40.10">
    <property type="entry name" value="Immunoglobulins"/>
    <property type="match status" value="2"/>
</dbReference>
<dbReference type="GO" id="GO:0005615">
    <property type="term" value="C:extracellular space"/>
    <property type="evidence" value="ECO:0007669"/>
    <property type="project" value="TreeGrafter"/>
</dbReference>
<proteinExistence type="predicted"/>
<keyword evidence="3" id="KW-0812">Transmembrane</keyword>
<keyword evidence="1 4" id="KW-0732">Signal</keyword>
<evidence type="ECO:0000256" key="3">
    <source>
        <dbReference type="SAM" id="Phobius"/>
    </source>
</evidence>
<dbReference type="CDD" id="cd00063">
    <property type="entry name" value="FN3"/>
    <property type="match status" value="2"/>
</dbReference>
<feature type="transmembrane region" description="Helical" evidence="3">
    <location>
        <begin position="997"/>
        <end position="1022"/>
    </location>
</feature>
<name>A0A9P0IVX4_9DIPT</name>
<feature type="region of interest" description="Disordered" evidence="2">
    <location>
        <begin position="50"/>
        <end position="69"/>
    </location>
</feature>
<feature type="domain" description="Fibronectin type-III" evidence="5">
    <location>
        <begin position="882"/>
        <end position="978"/>
    </location>
</feature>
<protein>
    <recommendedName>
        <fullName evidence="5">Fibronectin type-III domain-containing protein</fullName>
    </recommendedName>
</protein>
<feature type="compositionally biased region" description="Polar residues" evidence="2">
    <location>
        <begin position="50"/>
        <end position="61"/>
    </location>
</feature>
<reference evidence="6" key="2">
    <citation type="submission" date="2022-10" db="EMBL/GenBank/DDBJ databases">
        <authorList>
            <consortium name="ENA_rothamsted_submissions"/>
            <consortium name="culmorum"/>
            <person name="King R."/>
        </authorList>
    </citation>
    <scope>NUCLEOTIDE SEQUENCE</scope>
</reference>
<evidence type="ECO:0000256" key="2">
    <source>
        <dbReference type="SAM" id="MobiDB-lite"/>
    </source>
</evidence>
<dbReference type="EMBL" id="OU895878">
    <property type="protein sequence ID" value="CAH1719990.1"/>
    <property type="molecule type" value="Genomic_DNA"/>
</dbReference>
<evidence type="ECO:0000256" key="4">
    <source>
        <dbReference type="SAM" id="SignalP"/>
    </source>
</evidence>
<dbReference type="PANTHER" id="PTHR11348:SF34">
    <property type="entry name" value="EPIDERMAL CELL SURFACE RECEPTOR-RELATED"/>
    <property type="match status" value="1"/>
</dbReference>
<keyword evidence="7" id="KW-1185">Reference proteome</keyword>
<evidence type="ECO:0000259" key="5">
    <source>
        <dbReference type="PROSITE" id="PS50853"/>
    </source>
</evidence>
<dbReference type="SUPFAM" id="SSF57603">
    <property type="entry name" value="FnI-like domain"/>
    <property type="match status" value="1"/>
</dbReference>
<reference evidence="6" key="1">
    <citation type="submission" date="2022-01" db="EMBL/GenBank/DDBJ databases">
        <authorList>
            <person name="King R."/>
        </authorList>
    </citation>
    <scope>NUCLEOTIDE SEQUENCE</scope>
</reference>
<keyword evidence="3" id="KW-0472">Membrane</keyword>
<gene>
    <name evidence="6" type="ORF">CHIRRI_LOCUS7236</name>
</gene>
<dbReference type="InterPro" id="IPR050941">
    <property type="entry name" value="CCN"/>
</dbReference>
<dbReference type="GO" id="GO:0007155">
    <property type="term" value="P:cell adhesion"/>
    <property type="evidence" value="ECO:0007669"/>
    <property type="project" value="TreeGrafter"/>
</dbReference>
<dbReference type="AlphaFoldDB" id="A0A9P0IVX4"/>
<dbReference type="GO" id="GO:0005178">
    <property type="term" value="F:integrin binding"/>
    <property type="evidence" value="ECO:0007669"/>
    <property type="project" value="TreeGrafter"/>
</dbReference>
<keyword evidence="3" id="KW-1133">Transmembrane helix</keyword>
<feature type="chain" id="PRO_5040185959" description="Fibronectin type-III domain-containing protein" evidence="4">
    <location>
        <begin position="31"/>
        <end position="1058"/>
    </location>
</feature>
<evidence type="ECO:0000313" key="7">
    <source>
        <dbReference type="Proteomes" id="UP001153620"/>
    </source>
</evidence>
<dbReference type="Proteomes" id="UP001153620">
    <property type="component" value="Chromosome 2"/>
</dbReference>
<dbReference type="SMART" id="SM00060">
    <property type="entry name" value="FN3"/>
    <property type="match status" value="3"/>
</dbReference>